<sequence length="534" mass="60075">MTATNGTAPANGNGDVTTTITAKAQVSLPPKLSYAELNPKSKPTEFFGPIGTTLVTFATPLVAYALFFSCNEVTGCSATASSLSNALNTIGNWPSAAGKLWDWKAVGVYLAWYAWCIATWVLLPTEWIEGLLLRDGTRQKYKMNGLWFLFLTLGVAIGVLARPGGIEHFTWLYDHFVPLYSAALAMSTLQALWVYAYSFFSGELLALGGNSGIFLYDFFIGRPLNPTLPGLPNWDIKTFNEVRPGLSLWFLLNISCACEQYVRLGYVTDSMWLVLAFEGWYTVDCYIAEPSILNQMDITTDGFGFMLAFGDLAWLPFTYGLQARYLTFNPITLGPVFSALVIAVEILGLYIFRVSNNEKSDFRNGKNPKNLTYMDTARGTKLLTSGWWGRSRHPNYLGDWIMAWAWCLPTGFNTPITYFYVVYFAVLLIHRQRRDDEACRHKYGKDWDRYVEKVPYRIVPYVVSWLAEIWCELWLTRAVLSLCGVRRSGQCSHALATAGGDNRCARRIAARVAPRNDNLTIESVCLKRLKDDDR</sequence>
<keyword evidence="11" id="KW-0443">Lipid metabolism</keyword>
<keyword evidence="5 20" id="KW-0812">Transmembrane</keyword>
<dbReference type="GO" id="GO:0006696">
    <property type="term" value="P:ergosterol biosynthetic process"/>
    <property type="evidence" value="ECO:0007669"/>
    <property type="project" value="TreeGrafter"/>
</dbReference>
<dbReference type="Gene3D" id="1.20.120.1630">
    <property type="match status" value="1"/>
</dbReference>
<dbReference type="OrthoDB" id="10262235at2759"/>
<evidence type="ECO:0000256" key="1">
    <source>
        <dbReference type="ARBA" id="ARBA00004141"/>
    </source>
</evidence>
<keyword evidence="13" id="KW-1207">Sterol metabolism</keyword>
<dbReference type="AlphaFoldDB" id="A0A7D8YV97"/>
<dbReference type="EC" id="1.3.1.70" evidence="3"/>
<evidence type="ECO:0000256" key="20">
    <source>
        <dbReference type="SAM" id="Phobius"/>
    </source>
</evidence>
<keyword evidence="8 20" id="KW-1133">Transmembrane helix</keyword>
<keyword evidence="4" id="KW-0444">Lipid biosynthesis</keyword>
<evidence type="ECO:0000256" key="13">
    <source>
        <dbReference type="ARBA" id="ARBA00023166"/>
    </source>
</evidence>
<evidence type="ECO:0000256" key="14">
    <source>
        <dbReference type="ARBA" id="ARBA00023221"/>
    </source>
</evidence>
<organism evidence="21 22">
    <name type="scientific">Vanrija humicola</name>
    <name type="common">Yeast</name>
    <name type="synonym">Cryptococcus humicola</name>
    <dbReference type="NCBI Taxonomy" id="5417"/>
    <lineage>
        <taxon>Eukaryota</taxon>
        <taxon>Fungi</taxon>
        <taxon>Dikarya</taxon>
        <taxon>Basidiomycota</taxon>
        <taxon>Agaricomycotina</taxon>
        <taxon>Tremellomycetes</taxon>
        <taxon>Trichosporonales</taxon>
        <taxon>Trichosporonaceae</taxon>
        <taxon>Vanrija</taxon>
    </lineage>
</organism>
<keyword evidence="10" id="KW-0756">Sterol biosynthesis</keyword>
<comment type="pathway">
    <text evidence="16">Steroid biosynthesis; zymosterol biosynthesis; zymosterol from lanosterol: step 2/6.</text>
</comment>
<evidence type="ECO:0000256" key="2">
    <source>
        <dbReference type="ARBA" id="ARBA00005402"/>
    </source>
</evidence>
<protein>
    <recommendedName>
        <fullName evidence="17">Delta(14)-sterol reductase ERG24</fullName>
        <ecNumber evidence="3">1.3.1.70</ecNumber>
    </recommendedName>
    <alternativeName>
        <fullName evidence="19">C-14 sterol reductase ERG24</fullName>
    </alternativeName>
    <alternativeName>
        <fullName evidence="18">Sterol C14-reductase ERG24</fullName>
    </alternativeName>
</protein>
<evidence type="ECO:0000256" key="9">
    <source>
        <dbReference type="ARBA" id="ARBA00023002"/>
    </source>
</evidence>
<keyword evidence="12 20" id="KW-0472">Membrane</keyword>
<dbReference type="FunFam" id="1.20.120.1630:FF:000009">
    <property type="entry name" value="C-14 sterol reductase"/>
    <property type="match status" value="1"/>
</dbReference>
<feature type="transmembrane region" description="Helical" evidence="20">
    <location>
        <begin position="403"/>
        <end position="429"/>
    </location>
</feature>
<evidence type="ECO:0000256" key="15">
    <source>
        <dbReference type="ARBA" id="ARBA00052254"/>
    </source>
</evidence>
<dbReference type="GO" id="GO:0050613">
    <property type="term" value="F:Delta14-sterol reductase activity"/>
    <property type="evidence" value="ECO:0007669"/>
    <property type="project" value="UniProtKB-EC"/>
</dbReference>
<gene>
    <name evidence="21" type="ORF">VHUM_04359</name>
</gene>
<dbReference type="PANTHER" id="PTHR21257">
    <property type="entry name" value="DELTA(14)-STEROL REDUCTASE"/>
    <property type="match status" value="1"/>
</dbReference>
<reference evidence="21 22" key="1">
    <citation type="journal article" date="2019" name="PLoS Genet.">
        <title>Convergent evolution of linked mating-type loci in basidiomycete fungi.</title>
        <authorList>
            <person name="Sun S."/>
            <person name="Coelho M.A."/>
            <person name="Heitman J."/>
            <person name="Nowrousian M."/>
        </authorList>
    </citation>
    <scope>NUCLEOTIDE SEQUENCE [LARGE SCALE GENOMIC DNA]</scope>
    <source>
        <strain evidence="21 22">CBS 4282</strain>
    </source>
</reference>
<evidence type="ECO:0000256" key="11">
    <source>
        <dbReference type="ARBA" id="ARBA00023098"/>
    </source>
</evidence>
<evidence type="ECO:0000256" key="3">
    <source>
        <dbReference type="ARBA" id="ARBA00012413"/>
    </source>
</evidence>
<keyword evidence="6" id="KW-0521">NADP</keyword>
<comment type="subcellular location">
    <subcellularLocation>
        <location evidence="1">Membrane</location>
        <topology evidence="1">Multi-pass membrane protein</topology>
    </subcellularLocation>
</comment>
<name>A0A7D8YV97_VANHU</name>
<feature type="transmembrane region" description="Helical" evidence="20">
    <location>
        <begin position="145"/>
        <end position="165"/>
    </location>
</feature>
<feature type="transmembrane region" description="Helical" evidence="20">
    <location>
        <begin position="46"/>
        <end position="67"/>
    </location>
</feature>
<accession>A0A7D8YV97</accession>
<feature type="transmembrane region" description="Helical" evidence="20">
    <location>
        <begin position="110"/>
        <end position="133"/>
    </location>
</feature>
<proteinExistence type="inferred from homology"/>
<comment type="caution">
    <text evidence="21">The sequence shown here is derived from an EMBL/GenBank/DDBJ whole genome shotgun (WGS) entry which is preliminary data.</text>
</comment>
<keyword evidence="7" id="KW-0752">Steroid biosynthesis</keyword>
<dbReference type="Pfam" id="PF01222">
    <property type="entry name" value="ERG4_ERG24"/>
    <property type="match status" value="1"/>
</dbReference>
<dbReference type="Proteomes" id="UP000473826">
    <property type="component" value="Unassembled WGS sequence"/>
</dbReference>
<evidence type="ECO:0000256" key="18">
    <source>
        <dbReference type="ARBA" id="ARBA00077841"/>
    </source>
</evidence>
<dbReference type="InterPro" id="IPR018083">
    <property type="entry name" value="Sterol_reductase_CS"/>
</dbReference>
<dbReference type="EMBL" id="QKWK01000020">
    <property type="protein sequence ID" value="TXT03838.1"/>
    <property type="molecule type" value="Genomic_DNA"/>
</dbReference>
<dbReference type="InterPro" id="IPR001171">
    <property type="entry name" value="ERG24_DHCR-like"/>
</dbReference>
<feature type="transmembrane region" description="Helical" evidence="20">
    <location>
        <begin position="303"/>
        <end position="321"/>
    </location>
</feature>
<evidence type="ECO:0000256" key="5">
    <source>
        <dbReference type="ARBA" id="ARBA00022692"/>
    </source>
</evidence>
<evidence type="ECO:0000256" key="8">
    <source>
        <dbReference type="ARBA" id="ARBA00022989"/>
    </source>
</evidence>
<dbReference type="GO" id="GO:0005789">
    <property type="term" value="C:endoplasmic reticulum membrane"/>
    <property type="evidence" value="ECO:0007669"/>
    <property type="project" value="TreeGrafter"/>
</dbReference>
<feature type="transmembrane region" description="Helical" evidence="20">
    <location>
        <begin position="333"/>
        <end position="352"/>
    </location>
</feature>
<dbReference type="PANTHER" id="PTHR21257:SF52">
    <property type="entry name" value="DELTA(14)-STEROL REDUCTASE TM7SF2"/>
    <property type="match status" value="1"/>
</dbReference>
<evidence type="ECO:0000256" key="7">
    <source>
        <dbReference type="ARBA" id="ARBA00022955"/>
    </source>
</evidence>
<evidence type="ECO:0000313" key="21">
    <source>
        <dbReference type="EMBL" id="TXT03838.1"/>
    </source>
</evidence>
<comment type="similarity">
    <text evidence="2">Belongs to the ERG4/ERG24 family.</text>
</comment>
<evidence type="ECO:0000256" key="19">
    <source>
        <dbReference type="ARBA" id="ARBA00083315"/>
    </source>
</evidence>
<evidence type="ECO:0000256" key="16">
    <source>
        <dbReference type="ARBA" id="ARBA00060638"/>
    </source>
</evidence>
<comment type="catalytic activity">
    <reaction evidence="15">
        <text>4,4-dimethyl-5alpha-cholesta-8,24-dien-3beta-ol + NADP(+) = 4,4-dimethyl-5alpha-cholesta-8,14,24-trien-3beta-ol + NADPH + H(+)</text>
        <dbReference type="Rhea" id="RHEA:18561"/>
        <dbReference type="ChEBI" id="CHEBI:15378"/>
        <dbReference type="ChEBI" id="CHEBI:17813"/>
        <dbReference type="ChEBI" id="CHEBI:18364"/>
        <dbReference type="ChEBI" id="CHEBI:57783"/>
        <dbReference type="ChEBI" id="CHEBI:58349"/>
        <dbReference type="EC" id="1.3.1.70"/>
    </reaction>
    <physiologicalReaction direction="right-to-left" evidence="15">
        <dbReference type="Rhea" id="RHEA:18563"/>
    </physiologicalReaction>
</comment>
<keyword evidence="14" id="KW-0753">Steroid metabolism</keyword>
<evidence type="ECO:0000256" key="17">
    <source>
        <dbReference type="ARBA" id="ARBA00074394"/>
    </source>
</evidence>
<feature type="transmembrane region" description="Helical" evidence="20">
    <location>
        <begin position="204"/>
        <end position="224"/>
    </location>
</feature>
<feature type="transmembrane region" description="Helical" evidence="20">
    <location>
        <begin position="177"/>
        <end position="197"/>
    </location>
</feature>
<evidence type="ECO:0000256" key="6">
    <source>
        <dbReference type="ARBA" id="ARBA00022857"/>
    </source>
</evidence>
<evidence type="ECO:0000256" key="10">
    <source>
        <dbReference type="ARBA" id="ARBA00023011"/>
    </source>
</evidence>
<keyword evidence="22" id="KW-1185">Reference proteome</keyword>
<dbReference type="PROSITE" id="PS01018">
    <property type="entry name" value="STEROL_REDUCT_2"/>
    <property type="match status" value="1"/>
</dbReference>
<keyword evidence="9" id="KW-0560">Oxidoreductase</keyword>
<evidence type="ECO:0000313" key="22">
    <source>
        <dbReference type="Proteomes" id="UP000473826"/>
    </source>
</evidence>
<evidence type="ECO:0000256" key="12">
    <source>
        <dbReference type="ARBA" id="ARBA00023136"/>
    </source>
</evidence>
<evidence type="ECO:0000256" key="4">
    <source>
        <dbReference type="ARBA" id="ARBA00022516"/>
    </source>
</evidence>